<evidence type="ECO:0000313" key="2">
    <source>
        <dbReference type="EMBL" id="GLD63716.1"/>
    </source>
</evidence>
<feature type="compositionally biased region" description="Polar residues" evidence="1">
    <location>
        <begin position="156"/>
        <end position="169"/>
    </location>
</feature>
<gene>
    <name evidence="2" type="ORF">AKAME5_001531100</name>
</gene>
<organism evidence="2 3">
    <name type="scientific">Lates japonicus</name>
    <name type="common">Japanese lates</name>
    <dbReference type="NCBI Taxonomy" id="270547"/>
    <lineage>
        <taxon>Eukaryota</taxon>
        <taxon>Metazoa</taxon>
        <taxon>Chordata</taxon>
        <taxon>Craniata</taxon>
        <taxon>Vertebrata</taxon>
        <taxon>Euteleostomi</taxon>
        <taxon>Actinopterygii</taxon>
        <taxon>Neopterygii</taxon>
        <taxon>Teleostei</taxon>
        <taxon>Neoteleostei</taxon>
        <taxon>Acanthomorphata</taxon>
        <taxon>Carangaria</taxon>
        <taxon>Carangaria incertae sedis</taxon>
        <taxon>Centropomidae</taxon>
        <taxon>Lates</taxon>
    </lineage>
</organism>
<name>A0AAD3N121_LATJO</name>
<protein>
    <submittedName>
        <fullName evidence="2">Uncharacterized protein</fullName>
    </submittedName>
</protein>
<dbReference type="Proteomes" id="UP001279410">
    <property type="component" value="Unassembled WGS sequence"/>
</dbReference>
<feature type="compositionally biased region" description="Polar residues" evidence="1">
    <location>
        <begin position="117"/>
        <end position="134"/>
    </location>
</feature>
<feature type="compositionally biased region" description="Basic and acidic residues" evidence="1">
    <location>
        <begin position="106"/>
        <end position="116"/>
    </location>
</feature>
<sequence length="473" mass="53104">MRPSISVSLEPGLERGVPWGRDLYTFVTSAAGHMMRTLQKPRKNRPSKRQVNHRRFLHNMIQRKFADIEAANHRLASALYFNGEEKTLSSLQLQKPEAESCSEGSHPQDPEKRSVHTDTVVNSKSRTDISVGSHQTEDSEKKHPDSGHLWKRHPKSQPSTCTTRKNNQGKGRKKTESGNHKLVEFTSFSSPTGTDYYGAELFHTEFYNNESPLKSINNLSEDTQTAPQNSSFIQFGHNVDTSPPFSPELSPLSLDSCDFSIQMFTDISTCAQAQKSIADIAESPWTDIMDLFSVSNKDSGGCVDVDAYFESICACQGDEGPEVGAEDLTFADQSDSFTERMCSNRSDVEDLHCERAEHRYEYLYSCHGDQGSTINHAAETQFNSFKPSQCSDIPQNQLPASISCQYNVSHLQMYQQSEEESLCVLANLNFTPFEGVAQSFSAPLHNPEHRPIPTPPHEDDWLFTDILKDRTDC</sequence>
<evidence type="ECO:0000313" key="3">
    <source>
        <dbReference type="Proteomes" id="UP001279410"/>
    </source>
</evidence>
<comment type="caution">
    <text evidence="2">The sequence shown here is derived from an EMBL/GenBank/DDBJ whole genome shotgun (WGS) entry which is preliminary data.</text>
</comment>
<feature type="region of interest" description="Disordered" evidence="1">
    <location>
        <begin position="90"/>
        <end position="179"/>
    </location>
</feature>
<reference evidence="2" key="1">
    <citation type="submission" date="2022-08" db="EMBL/GenBank/DDBJ databases">
        <title>Genome sequencing of akame (Lates japonicus).</title>
        <authorList>
            <person name="Hashiguchi Y."/>
            <person name="Takahashi H."/>
        </authorList>
    </citation>
    <scope>NUCLEOTIDE SEQUENCE</scope>
    <source>
        <strain evidence="2">Kochi</strain>
    </source>
</reference>
<accession>A0AAD3N121</accession>
<evidence type="ECO:0000256" key="1">
    <source>
        <dbReference type="SAM" id="MobiDB-lite"/>
    </source>
</evidence>
<dbReference type="AlphaFoldDB" id="A0AAD3N121"/>
<proteinExistence type="predicted"/>
<feature type="compositionally biased region" description="Basic and acidic residues" evidence="1">
    <location>
        <begin position="135"/>
        <end position="148"/>
    </location>
</feature>
<keyword evidence="3" id="KW-1185">Reference proteome</keyword>
<dbReference type="EMBL" id="BRZM01000063">
    <property type="protein sequence ID" value="GLD63716.1"/>
    <property type="molecule type" value="Genomic_DNA"/>
</dbReference>